<evidence type="ECO:0000313" key="1">
    <source>
        <dbReference type="EMBL" id="QJA63676.1"/>
    </source>
</evidence>
<dbReference type="EMBL" id="MT141503">
    <property type="protein sequence ID" value="QJA63676.1"/>
    <property type="molecule type" value="Genomic_DNA"/>
</dbReference>
<proteinExistence type="predicted"/>
<dbReference type="EMBL" id="MT142513">
    <property type="protein sequence ID" value="QJA83544.1"/>
    <property type="molecule type" value="Genomic_DNA"/>
</dbReference>
<accession>A0A6M3J104</accession>
<evidence type="ECO:0000313" key="2">
    <source>
        <dbReference type="EMBL" id="QJA83544.1"/>
    </source>
</evidence>
<name>A0A6M3J104_9ZZZZ</name>
<sequence length="59" mass="7096">MRLVDRDESKRVLSKEELLRHERVEMLMQIMLGSKHINEDIEAYYNNYETEKPEGGKNE</sequence>
<gene>
    <name evidence="2" type="ORF">MM415A00274_0001</name>
    <name evidence="1" type="ORF">MM415B00593_0003</name>
</gene>
<protein>
    <submittedName>
        <fullName evidence="1">Uncharacterized protein</fullName>
    </submittedName>
</protein>
<dbReference type="AlphaFoldDB" id="A0A6M3J104"/>
<reference evidence="1" key="1">
    <citation type="submission" date="2020-03" db="EMBL/GenBank/DDBJ databases">
        <title>The deep terrestrial virosphere.</title>
        <authorList>
            <person name="Holmfeldt K."/>
            <person name="Nilsson E."/>
            <person name="Simone D."/>
            <person name="Lopez-Fernandez M."/>
            <person name="Wu X."/>
            <person name="de Brujin I."/>
            <person name="Lundin D."/>
            <person name="Andersson A."/>
            <person name="Bertilsson S."/>
            <person name="Dopson M."/>
        </authorList>
    </citation>
    <scope>NUCLEOTIDE SEQUENCE</scope>
    <source>
        <strain evidence="2">MM415A00274</strain>
        <strain evidence="1">MM415B00593</strain>
    </source>
</reference>
<organism evidence="1">
    <name type="scientific">viral metagenome</name>
    <dbReference type="NCBI Taxonomy" id="1070528"/>
    <lineage>
        <taxon>unclassified sequences</taxon>
        <taxon>metagenomes</taxon>
        <taxon>organismal metagenomes</taxon>
    </lineage>
</organism>